<dbReference type="Proteomes" id="UP001056291">
    <property type="component" value="Chromosome"/>
</dbReference>
<keyword evidence="2" id="KW-0472">Membrane</keyword>
<sequence length="433" mass="47563">METLLVLTYTALCYGVFKLFKIKLTGYTVGTALLGGVAMLGLLMLVMNYNHPYTKVAQTAVATTPIIPDVRGHVVDVPVVPNKFLKKGDVLFRIDPIPFELEVQRLEALVSSALTQDEQLDAELVEAKAATAQAAAELEAAKSELGQQVRETVDQANAVVERVASELALAQIDLERDTELLARGVIPRKRLDDTKQRVAGLEAELRQAEAQERQATEKLGSSGDLLLSVQEKYRRAEAQERAVQLAFDSESGGLNPVVRQRQAELEEKRWELSRTVVRAPTDGLVTQLLLRPGMMAVPLPLAPSMLFIHAEKPRLVAMFQQNYLQRLEIGNKAEVIFPALPGEIFEGRIVDVLPVLASGALQTGGKLISVASGPPDRAPVIIELDTDMPDINLPAGSVAEVAIITEHFHHVAIIRQILLRMKSWQNYIFSEGH</sequence>
<evidence type="ECO:0000256" key="2">
    <source>
        <dbReference type="SAM" id="Phobius"/>
    </source>
</evidence>
<proteinExistence type="predicted"/>
<dbReference type="Gene3D" id="1.10.287.470">
    <property type="entry name" value="Helix hairpin bin"/>
    <property type="match status" value="2"/>
</dbReference>
<dbReference type="PANTHER" id="PTHR30386">
    <property type="entry name" value="MEMBRANE FUSION SUBUNIT OF EMRAB-TOLC MULTIDRUG EFFLUX PUMP"/>
    <property type="match status" value="1"/>
</dbReference>
<accession>A0ABY4W7T7</accession>
<evidence type="ECO:0000313" key="4">
    <source>
        <dbReference type="Proteomes" id="UP001056291"/>
    </source>
</evidence>
<protein>
    <submittedName>
        <fullName evidence="3">HlyD family secretion protein</fullName>
    </submittedName>
</protein>
<dbReference type="EMBL" id="CP098747">
    <property type="protein sequence ID" value="USG62864.1"/>
    <property type="molecule type" value="Genomic_DNA"/>
</dbReference>
<dbReference type="Gene3D" id="2.40.50.100">
    <property type="match status" value="1"/>
</dbReference>
<name>A0ABY4W7T7_9PROT</name>
<feature type="transmembrane region" description="Helical" evidence="2">
    <location>
        <begin position="24"/>
        <end position="46"/>
    </location>
</feature>
<organism evidence="3 4">
    <name type="scientific">Sneathiella marina</name>
    <dbReference type="NCBI Taxonomy" id="2950108"/>
    <lineage>
        <taxon>Bacteria</taxon>
        <taxon>Pseudomonadati</taxon>
        <taxon>Pseudomonadota</taxon>
        <taxon>Alphaproteobacteria</taxon>
        <taxon>Sneathiellales</taxon>
        <taxon>Sneathiellaceae</taxon>
        <taxon>Sneathiella</taxon>
    </lineage>
</organism>
<dbReference type="RefSeq" id="WP_251937099.1">
    <property type="nucleotide sequence ID" value="NZ_CP098747.1"/>
</dbReference>
<dbReference type="Gene3D" id="2.40.30.170">
    <property type="match status" value="1"/>
</dbReference>
<dbReference type="InterPro" id="IPR050739">
    <property type="entry name" value="MFP"/>
</dbReference>
<evidence type="ECO:0000256" key="1">
    <source>
        <dbReference type="SAM" id="Coils"/>
    </source>
</evidence>
<gene>
    <name evidence="3" type="ORF">NBZ79_07730</name>
</gene>
<keyword evidence="1" id="KW-0175">Coiled coil</keyword>
<evidence type="ECO:0000313" key="3">
    <source>
        <dbReference type="EMBL" id="USG62864.1"/>
    </source>
</evidence>
<feature type="coiled-coil region" evidence="1">
    <location>
        <begin position="124"/>
        <end position="155"/>
    </location>
</feature>
<feature type="coiled-coil region" evidence="1">
    <location>
        <begin position="191"/>
        <end position="218"/>
    </location>
</feature>
<dbReference type="PANTHER" id="PTHR30386:SF18">
    <property type="entry name" value="INNER MEMBRANE PROTEIN YIAV-RELATED"/>
    <property type="match status" value="1"/>
</dbReference>
<keyword evidence="2" id="KW-0812">Transmembrane</keyword>
<dbReference type="SUPFAM" id="SSF111369">
    <property type="entry name" value="HlyD-like secretion proteins"/>
    <property type="match status" value="1"/>
</dbReference>
<reference evidence="3" key="1">
    <citation type="submission" date="2022-06" db="EMBL/GenBank/DDBJ databases">
        <title>Sneathiella actinostolidae sp. nov., isolated from a sea anemonein the Western Pacific Ocean.</title>
        <authorList>
            <person name="Wei M.J."/>
        </authorList>
    </citation>
    <scope>NUCLEOTIDE SEQUENCE</scope>
    <source>
        <strain evidence="3">PHK-P5</strain>
    </source>
</reference>
<keyword evidence="2" id="KW-1133">Transmembrane helix</keyword>
<keyword evidence="4" id="KW-1185">Reference proteome</keyword>